<protein>
    <submittedName>
        <fullName evidence="13">TonB-dependent receptor</fullName>
    </submittedName>
</protein>
<evidence type="ECO:0000256" key="7">
    <source>
        <dbReference type="ARBA" id="ARBA00023237"/>
    </source>
</evidence>
<dbReference type="InterPro" id="IPR000531">
    <property type="entry name" value="Beta-barrel_TonB"/>
</dbReference>
<evidence type="ECO:0000313" key="13">
    <source>
        <dbReference type="EMBL" id="MWC44666.1"/>
    </source>
</evidence>
<evidence type="ECO:0000256" key="6">
    <source>
        <dbReference type="ARBA" id="ARBA00023136"/>
    </source>
</evidence>
<evidence type="ECO:0000256" key="5">
    <source>
        <dbReference type="ARBA" id="ARBA00023077"/>
    </source>
</evidence>
<dbReference type="GO" id="GO:0044718">
    <property type="term" value="P:siderophore transmembrane transport"/>
    <property type="evidence" value="ECO:0007669"/>
    <property type="project" value="TreeGrafter"/>
</dbReference>
<keyword evidence="7 8" id="KW-0998">Cell outer membrane</keyword>
<evidence type="ECO:0000256" key="1">
    <source>
        <dbReference type="ARBA" id="ARBA00004571"/>
    </source>
</evidence>
<dbReference type="InterPro" id="IPR012910">
    <property type="entry name" value="Plug_dom"/>
</dbReference>
<dbReference type="InterPro" id="IPR037066">
    <property type="entry name" value="Plug_dom_sf"/>
</dbReference>
<evidence type="ECO:0000259" key="11">
    <source>
        <dbReference type="Pfam" id="PF00593"/>
    </source>
</evidence>
<dbReference type="EMBL" id="WSUT01000005">
    <property type="protein sequence ID" value="MWC44666.1"/>
    <property type="molecule type" value="Genomic_DNA"/>
</dbReference>
<reference evidence="13 14" key="1">
    <citation type="submission" date="2019-12" db="EMBL/GenBank/DDBJ databases">
        <authorList>
            <person name="Zheng J."/>
        </authorList>
    </citation>
    <scope>NUCLEOTIDE SEQUENCE [LARGE SCALE GENOMIC DNA]</scope>
    <source>
        <strain evidence="13 14">DSM 27347</strain>
    </source>
</reference>
<dbReference type="CDD" id="cd01347">
    <property type="entry name" value="ligand_gated_channel"/>
    <property type="match status" value="1"/>
</dbReference>
<feature type="domain" description="TonB-dependent receptor plug" evidence="12">
    <location>
        <begin position="53"/>
        <end position="159"/>
    </location>
</feature>
<feature type="signal peptide" evidence="10">
    <location>
        <begin position="1"/>
        <end position="23"/>
    </location>
</feature>
<dbReference type="PANTHER" id="PTHR30069">
    <property type="entry name" value="TONB-DEPENDENT OUTER MEMBRANE RECEPTOR"/>
    <property type="match status" value="1"/>
</dbReference>
<comment type="caution">
    <text evidence="13">The sequence shown here is derived from an EMBL/GenBank/DDBJ whole genome shotgun (WGS) entry which is preliminary data.</text>
</comment>
<feature type="chain" id="PRO_5027068382" evidence="10">
    <location>
        <begin position="24"/>
        <end position="707"/>
    </location>
</feature>
<accession>A0A6N8LWI1</accession>
<dbReference type="GO" id="GO:0015344">
    <property type="term" value="F:siderophore uptake transmembrane transporter activity"/>
    <property type="evidence" value="ECO:0007669"/>
    <property type="project" value="TreeGrafter"/>
</dbReference>
<evidence type="ECO:0000256" key="9">
    <source>
        <dbReference type="RuleBase" id="RU003357"/>
    </source>
</evidence>
<sequence>MGSAALQILAMAKSMCHVIILFAASTCPAAVQAQAGAPSGDIVVTGTRTPRTVREAPVRTDIIGETILTATAPRSLADALDWLPGARSESNCQNCNTTEIQLLGLPGVYNQILLDGLPLVSGVAAVYGVEQLPAVLIDRIEVVKGGGSALYGPGAVAGVVNVLPVKPLRSGIRATLDHGRLAGESAVTGSAMGTLALGGGGALSVYGQVARQPGVDLNGDGYTELARLRQWSGGVRGNVAVGVATRVAVDYQYSDEQRRGGNLLNRAPHLANIAEAVDSRVHRASLSVEQRLAEATTLTGIYALSHVTRDSFYGGLGDVEIDPAAPGYDAAAFAAAEAVSRRQYGATRDTLHFGELRLAATRGAHDVQLGVQYRGERVDDRNLDADGRFLGTLSKGSFSTLGAFAQDEWSLSGAVRLLLGARIDRSSVLDDVIASPRIGLWWSPSPPLVVRANWSTGYRAPEIFSEDVHVAVLGAEPVRVRNAGGLEAERADSLALGFDWRPGWGSGALTLDGQFYRTTIRNTFFLSEIREDAGGLFQLRDNAGGSTVTGAELNASVRVNARLRLTVGAAWIDARYDDAQRVFEGEWRQLFTRRYLKSPRWNAIGQAVWTLSPRLDGFLGVRYVGPMDVLNNRLGVIRRSPAFLVADLSATRHLPVGQDREIDVTLGLRNVTDARQRDLETGATRDSDYVYGPRSPRTLFVQARAHF</sequence>
<evidence type="ECO:0000313" key="14">
    <source>
        <dbReference type="Proteomes" id="UP000436801"/>
    </source>
</evidence>
<organism evidence="13 14">
    <name type="scientific">Sphingomonas carotinifaciens</name>
    <dbReference type="NCBI Taxonomy" id="1166323"/>
    <lineage>
        <taxon>Bacteria</taxon>
        <taxon>Pseudomonadati</taxon>
        <taxon>Pseudomonadota</taxon>
        <taxon>Alphaproteobacteria</taxon>
        <taxon>Sphingomonadales</taxon>
        <taxon>Sphingomonadaceae</taxon>
        <taxon>Sphingomonas</taxon>
    </lineage>
</organism>
<keyword evidence="5 9" id="KW-0798">TonB box</keyword>
<dbReference type="GO" id="GO:0009279">
    <property type="term" value="C:cell outer membrane"/>
    <property type="evidence" value="ECO:0007669"/>
    <property type="project" value="UniProtKB-SubCell"/>
</dbReference>
<keyword evidence="10" id="KW-0732">Signal</keyword>
<dbReference type="Proteomes" id="UP000436801">
    <property type="component" value="Unassembled WGS sequence"/>
</dbReference>
<dbReference type="Gene3D" id="2.40.170.20">
    <property type="entry name" value="TonB-dependent receptor, beta-barrel domain"/>
    <property type="match status" value="1"/>
</dbReference>
<feature type="domain" description="TonB-dependent receptor-like beta-barrel" evidence="11">
    <location>
        <begin position="284"/>
        <end position="671"/>
    </location>
</feature>
<keyword evidence="4 8" id="KW-0812">Transmembrane</keyword>
<dbReference type="Pfam" id="PF07715">
    <property type="entry name" value="Plug"/>
    <property type="match status" value="1"/>
</dbReference>
<evidence type="ECO:0000256" key="4">
    <source>
        <dbReference type="ARBA" id="ARBA00022692"/>
    </source>
</evidence>
<keyword evidence="6 8" id="KW-0472">Membrane</keyword>
<evidence type="ECO:0000256" key="2">
    <source>
        <dbReference type="ARBA" id="ARBA00022448"/>
    </source>
</evidence>
<evidence type="ECO:0000256" key="8">
    <source>
        <dbReference type="PROSITE-ProRule" id="PRU01360"/>
    </source>
</evidence>
<keyword evidence="13" id="KW-0675">Receptor</keyword>
<keyword evidence="2 8" id="KW-0813">Transport</keyword>
<evidence type="ECO:0000259" key="12">
    <source>
        <dbReference type="Pfam" id="PF07715"/>
    </source>
</evidence>
<keyword evidence="3 8" id="KW-1134">Transmembrane beta strand</keyword>
<dbReference type="InterPro" id="IPR039426">
    <property type="entry name" value="TonB-dep_rcpt-like"/>
</dbReference>
<dbReference type="PROSITE" id="PS52016">
    <property type="entry name" value="TONB_DEPENDENT_REC_3"/>
    <property type="match status" value="1"/>
</dbReference>
<gene>
    <name evidence="13" type="ORF">GQR91_13530</name>
</gene>
<comment type="subcellular location">
    <subcellularLocation>
        <location evidence="1 8">Cell outer membrane</location>
        <topology evidence="1 8">Multi-pass membrane protein</topology>
    </subcellularLocation>
</comment>
<proteinExistence type="inferred from homology"/>
<dbReference type="InterPro" id="IPR036942">
    <property type="entry name" value="Beta-barrel_TonB_sf"/>
</dbReference>
<name>A0A6N8LWI1_9SPHN</name>
<comment type="similarity">
    <text evidence="8 9">Belongs to the TonB-dependent receptor family.</text>
</comment>
<dbReference type="SUPFAM" id="SSF56935">
    <property type="entry name" value="Porins"/>
    <property type="match status" value="1"/>
</dbReference>
<evidence type="ECO:0000256" key="10">
    <source>
        <dbReference type="SAM" id="SignalP"/>
    </source>
</evidence>
<dbReference type="AlphaFoldDB" id="A0A6N8LWI1"/>
<evidence type="ECO:0000256" key="3">
    <source>
        <dbReference type="ARBA" id="ARBA00022452"/>
    </source>
</evidence>
<dbReference type="Pfam" id="PF00593">
    <property type="entry name" value="TonB_dep_Rec_b-barrel"/>
    <property type="match status" value="1"/>
</dbReference>
<dbReference type="Gene3D" id="2.170.130.10">
    <property type="entry name" value="TonB-dependent receptor, plug domain"/>
    <property type="match status" value="1"/>
</dbReference>
<dbReference type="PANTHER" id="PTHR30069:SF57">
    <property type="entry name" value="TONB-DEPENDENT RECEPTOR"/>
    <property type="match status" value="1"/>
</dbReference>